<reference evidence="3 4" key="1">
    <citation type="submission" date="2016-10" db="EMBL/GenBank/DDBJ databases">
        <authorList>
            <person name="de Groot N.N."/>
        </authorList>
    </citation>
    <scope>NUCLEOTIDE SEQUENCE [LARGE SCALE GENOMIC DNA]</scope>
    <source>
        <strain evidence="3 4">DSM 20475</strain>
    </source>
</reference>
<keyword evidence="1" id="KW-0472">Membrane</keyword>
<keyword evidence="1" id="KW-0812">Transmembrane</keyword>
<feature type="domain" description="RND related barrel-sandwich hybrid" evidence="2">
    <location>
        <begin position="69"/>
        <end position="171"/>
    </location>
</feature>
<keyword evidence="4" id="KW-1185">Reference proteome</keyword>
<evidence type="ECO:0000259" key="2">
    <source>
        <dbReference type="Pfam" id="PF26018"/>
    </source>
</evidence>
<dbReference type="Proteomes" id="UP000198995">
    <property type="component" value="Unassembled WGS sequence"/>
</dbReference>
<gene>
    <name evidence="3" type="ORF">SAMN04489866_101296</name>
</gene>
<dbReference type="InterPro" id="IPR058709">
    <property type="entry name" value="BSH_RND-rel"/>
</dbReference>
<dbReference type="RefSeq" id="WP_091790972.1">
    <property type="nucleotide sequence ID" value="NZ_FNAF01000001.1"/>
</dbReference>
<feature type="transmembrane region" description="Helical" evidence="1">
    <location>
        <begin position="12"/>
        <end position="34"/>
    </location>
</feature>
<keyword evidence="1" id="KW-1133">Transmembrane helix</keyword>
<dbReference type="EMBL" id="FNAF01000001">
    <property type="protein sequence ID" value="SDD14663.1"/>
    <property type="molecule type" value="Genomic_DNA"/>
</dbReference>
<dbReference type="AlphaFoldDB" id="A0A1G6SD50"/>
<organism evidence="3 4">
    <name type="scientific">Peptococcus niger</name>
    <dbReference type="NCBI Taxonomy" id="2741"/>
    <lineage>
        <taxon>Bacteria</taxon>
        <taxon>Bacillati</taxon>
        <taxon>Bacillota</taxon>
        <taxon>Clostridia</taxon>
        <taxon>Eubacteriales</taxon>
        <taxon>Peptococcaceae</taxon>
        <taxon>Peptococcus</taxon>
    </lineage>
</organism>
<name>A0A1G6SD50_PEPNI</name>
<accession>A0A1G6SD50</accession>
<dbReference type="Pfam" id="PF26018">
    <property type="entry name" value="BSH_RND_rel"/>
    <property type="match status" value="1"/>
</dbReference>
<protein>
    <recommendedName>
        <fullName evidence="2">RND related barrel-sandwich hybrid domain-containing protein</fullName>
    </recommendedName>
</protein>
<sequence>MKRQLPLANWHPVHRVVVIIMAILLIWVAGSAIYTKINHSLVETVVIDSETRDLKVQGYGYIYAETELIKVQHDGTYEPRAEQGERVAKKQLIADLLYTSDKNEKKYKKEYLAPIAGIVNYAIDGYESVDDPDTIEGLDLKSIYEDDKSKAKESFGKRDVTRGTVCAAVIDNLKPVVLYFSFSDKNNHVIKKADEVIRIRFPDTGDDVRAYVLSVDKDKNGKSWARLNLGPMSDMFLLERVVQAEAYKREQGVLKLDQATLMMKTGQSGRKIPGIYTLDNGMVKWQRVHVIHKTKNKVTCDILPKGTTIITTPERVREGEILK</sequence>
<proteinExistence type="predicted"/>
<dbReference type="STRING" id="2741.SAMN04489866_101296"/>
<evidence type="ECO:0000313" key="4">
    <source>
        <dbReference type="Proteomes" id="UP000198995"/>
    </source>
</evidence>
<dbReference type="OrthoDB" id="1722186at2"/>
<evidence type="ECO:0000256" key="1">
    <source>
        <dbReference type="SAM" id="Phobius"/>
    </source>
</evidence>
<evidence type="ECO:0000313" key="3">
    <source>
        <dbReference type="EMBL" id="SDD14663.1"/>
    </source>
</evidence>